<feature type="compositionally biased region" description="Polar residues" evidence="1">
    <location>
        <begin position="37"/>
        <end position="48"/>
    </location>
</feature>
<dbReference type="AlphaFoldDB" id="A0A9W8H4L3"/>
<feature type="compositionally biased region" description="Low complexity" evidence="1">
    <location>
        <begin position="22"/>
        <end position="35"/>
    </location>
</feature>
<proteinExistence type="predicted"/>
<evidence type="ECO:0000256" key="1">
    <source>
        <dbReference type="SAM" id="MobiDB-lite"/>
    </source>
</evidence>
<feature type="compositionally biased region" description="Polar residues" evidence="1">
    <location>
        <begin position="1"/>
        <end position="14"/>
    </location>
</feature>
<name>A0A9W8H4L3_9FUNG</name>
<comment type="caution">
    <text evidence="2">The sequence shown here is derived from an EMBL/GenBank/DDBJ whole genome shotgun (WGS) entry which is preliminary data.</text>
</comment>
<evidence type="ECO:0000313" key="3">
    <source>
        <dbReference type="Proteomes" id="UP001140172"/>
    </source>
</evidence>
<evidence type="ECO:0000313" key="2">
    <source>
        <dbReference type="EMBL" id="KAJ2776544.1"/>
    </source>
</evidence>
<keyword evidence="3" id="KW-1185">Reference proteome</keyword>
<dbReference type="Proteomes" id="UP001140172">
    <property type="component" value="Unassembled WGS sequence"/>
</dbReference>
<sequence>MPTTEIPNVQSSEDNAAALNHSSSKTSTSCISFGSDDGSTAATESPSTEVEIPCLEFASDSDSCSEYSLDFTAPFADTDVDIPTTVPRLRSDPDTIGLAERVIVTPTVVNVAIPHVRSIAEHAKGVADKVFQSLEKFIVSESQHADGSYDPLRKFVQGRPSVNSESSGARFTHEKHLYTSIDAFV</sequence>
<feature type="region of interest" description="Disordered" evidence="1">
    <location>
        <begin position="1"/>
        <end position="48"/>
    </location>
</feature>
<accession>A0A9W8H4L3</accession>
<gene>
    <name evidence="2" type="ORF">GGI15_004809</name>
</gene>
<feature type="non-terminal residue" evidence="2">
    <location>
        <position position="185"/>
    </location>
</feature>
<reference evidence="2" key="1">
    <citation type="submission" date="2022-07" db="EMBL/GenBank/DDBJ databases">
        <title>Phylogenomic reconstructions and comparative analyses of Kickxellomycotina fungi.</title>
        <authorList>
            <person name="Reynolds N.K."/>
            <person name="Stajich J.E."/>
            <person name="Barry K."/>
            <person name="Grigoriev I.V."/>
            <person name="Crous P."/>
            <person name="Smith M.E."/>
        </authorList>
    </citation>
    <scope>NUCLEOTIDE SEQUENCE</scope>
    <source>
        <strain evidence="2">BCRC 34489</strain>
    </source>
</reference>
<protein>
    <submittedName>
        <fullName evidence="2">Uncharacterized protein</fullName>
    </submittedName>
</protein>
<dbReference type="EMBL" id="JANBUM010000485">
    <property type="protein sequence ID" value="KAJ2776544.1"/>
    <property type="molecule type" value="Genomic_DNA"/>
</dbReference>
<organism evidence="2 3">
    <name type="scientific">Coemansia interrupta</name>
    <dbReference type="NCBI Taxonomy" id="1126814"/>
    <lineage>
        <taxon>Eukaryota</taxon>
        <taxon>Fungi</taxon>
        <taxon>Fungi incertae sedis</taxon>
        <taxon>Zoopagomycota</taxon>
        <taxon>Kickxellomycotina</taxon>
        <taxon>Kickxellomycetes</taxon>
        <taxon>Kickxellales</taxon>
        <taxon>Kickxellaceae</taxon>
        <taxon>Coemansia</taxon>
    </lineage>
</organism>